<evidence type="ECO:0000256" key="2">
    <source>
        <dbReference type="ARBA" id="ARBA00005689"/>
    </source>
</evidence>
<comment type="catalytic activity">
    <reaction evidence="8">
        <text>NAD(+) + NADPH + H(+)(in) = NADH + NADP(+) + H(+)(out)</text>
        <dbReference type="Rhea" id="RHEA:47992"/>
        <dbReference type="ChEBI" id="CHEBI:15378"/>
        <dbReference type="ChEBI" id="CHEBI:57540"/>
        <dbReference type="ChEBI" id="CHEBI:57783"/>
        <dbReference type="ChEBI" id="CHEBI:57945"/>
        <dbReference type="ChEBI" id="CHEBI:58349"/>
        <dbReference type="EC" id="7.1.1.1"/>
    </reaction>
</comment>
<dbReference type="GO" id="GO:0006740">
    <property type="term" value="P:NADPH regeneration"/>
    <property type="evidence" value="ECO:0007669"/>
    <property type="project" value="TreeGrafter"/>
</dbReference>
<dbReference type="InterPro" id="IPR008143">
    <property type="entry name" value="Ala_DH/PNT_CS2"/>
</dbReference>
<evidence type="ECO:0000256" key="6">
    <source>
        <dbReference type="ARBA" id="ARBA00022967"/>
    </source>
</evidence>
<dbReference type="Gene3D" id="3.40.50.720">
    <property type="entry name" value="NAD(P)-binding Rossmann-like Domain"/>
    <property type="match status" value="2"/>
</dbReference>
<keyword evidence="7" id="KW-0520">NAD</keyword>
<dbReference type="SMART" id="SM01003">
    <property type="entry name" value="AlaDh_PNT_N"/>
    <property type="match status" value="1"/>
</dbReference>
<dbReference type="GO" id="GO:0008750">
    <property type="term" value="F:proton-translocating NAD(P)+ transhydrogenase activity"/>
    <property type="evidence" value="ECO:0007669"/>
    <property type="project" value="UniProtKB-EC"/>
</dbReference>
<dbReference type="SUPFAM" id="SSF52283">
    <property type="entry name" value="Formate/glycerate dehydrogenase catalytic domain-like"/>
    <property type="match status" value="1"/>
</dbReference>
<dbReference type="EC" id="7.1.1.1" evidence="3"/>
<feature type="domain" description="Alanine dehydrogenase/pyridine nucleotide transhydrogenase NAD(H)-binding" evidence="9">
    <location>
        <begin position="150"/>
        <end position="312"/>
    </location>
</feature>
<evidence type="ECO:0000259" key="10">
    <source>
        <dbReference type="SMART" id="SM01003"/>
    </source>
</evidence>
<dbReference type="PANTHER" id="PTHR10160">
    <property type="entry name" value="NAD(P) TRANSHYDROGENASE"/>
    <property type="match status" value="1"/>
</dbReference>
<comment type="similarity">
    <text evidence="2">Belongs to the AlaDH/PNT family.</text>
</comment>
<evidence type="ECO:0000256" key="3">
    <source>
        <dbReference type="ARBA" id="ARBA00012943"/>
    </source>
</evidence>
<dbReference type="Pfam" id="PF01262">
    <property type="entry name" value="AlaDh_PNT_C"/>
    <property type="match status" value="1"/>
</dbReference>
<sequence>MPIKLAVPRESAAGERRVALDPATAKRLCELGAEVLVQRAAGARAHFTDAAYREAGARIVPSAAALLRQADALLKVQAPSVKEAEGLREGALVVATVMAQRNVEAVARMRDRGITCFAMELIPRISRAQSMDVLSSQAAVAGYKAAIMGADLSCRFFPMLTTAAGTIRPASVLVIGAGVAGLQAIATARRLGAVVLGYDVRSATREQVESLGARFVQLSVTAEGEGGYARELTDEEKAQQADELAAHIARTDVLITTAAVPGLPAPKIVSPAMVEGMKPGAVIVDLAADGGGNCALTEPGRTVTYGAVTIHGPLNVPSQVPLRASEMYARNLFNFLQPMLTGDALRPDFEDAVIAGSLLTRDGAIVHEPSRALVEGASP</sequence>
<dbReference type="GO" id="GO:0016491">
    <property type="term" value="F:oxidoreductase activity"/>
    <property type="evidence" value="ECO:0007669"/>
    <property type="project" value="InterPro"/>
</dbReference>
<keyword evidence="12" id="KW-1185">Reference proteome</keyword>
<dbReference type="CDD" id="cd05304">
    <property type="entry name" value="Rubrum_tdh"/>
    <property type="match status" value="1"/>
</dbReference>
<dbReference type="SMART" id="SM01002">
    <property type="entry name" value="AlaDh_PNT_C"/>
    <property type="match status" value="1"/>
</dbReference>
<evidence type="ECO:0000313" key="11">
    <source>
        <dbReference type="EMBL" id="AOV15793.1"/>
    </source>
</evidence>
<comment type="function">
    <text evidence="1">The transhydrogenation between NADH and NADP is coupled to respiration and ATP hydrolysis and functions as a proton pump across the membrane.</text>
</comment>
<dbReference type="Proteomes" id="UP000095342">
    <property type="component" value="Chromosome"/>
</dbReference>
<dbReference type="Pfam" id="PF05222">
    <property type="entry name" value="AlaDh_PNT_N"/>
    <property type="match status" value="1"/>
</dbReference>
<organism evidence="11 12">
    <name type="scientific">Acidihalobacter aeolianus</name>
    <dbReference type="NCBI Taxonomy" id="2792603"/>
    <lineage>
        <taxon>Bacteria</taxon>
        <taxon>Pseudomonadati</taxon>
        <taxon>Pseudomonadota</taxon>
        <taxon>Gammaproteobacteria</taxon>
        <taxon>Chromatiales</taxon>
        <taxon>Ectothiorhodospiraceae</taxon>
        <taxon>Acidihalobacter</taxon>
    </lineage>
</organism>
<evidence type="ECO:0000256" key="4">
    <source>
        <dbReference type="ARBA" id="ARBA00022741"/>
    </source>
</evidence>
<evidence type="ECO:0000313" key="12">
    <source>
        <dbReference type="Proteomes" id="UP000095342"/>
    </source>
</evidence>
<evidence type="ECO:0000256" key="1">
    <source>
        <dbReference type="ARBA" id="ARBA00003943"/>
    </source>
</evidence>
<proteinExistence type="inferred from homology"/>
<dbReference type="GO" id="GO:0005886">
    <property type="term" value="C:plasma membrane"/>
    <property type="evidence" value="ECO:0007669"/>
    <property type="project" value="TreeGrafter"/>
</dbReference>
<dbReference type="SUPFAM" id="SSF51735">
    <property type="entry name" value="NAD(P)-binding Rossmann-fold domains"/>
    <property type="match status" value="1"/>
</dbReference>
<protein>
    <recommendedName>
        <fullName evidence="3">proton-translocating NAD(P)(+) transhydrogenase</fullName>
        <ecNumber evidence="3">7.1.1.1</ecNumber>
    </recommendedName>
</protein>
<dbReference type="GO" id="GO:0050661">
    <property type="term" value="F:NADP binding"/>
    <property type="evidence" value="ECO:0007669"/>
    <property type="project" value="TreeGrafter"/>
</dbReference>
<dbReference type="RefSeq" id="WP_070071393.1">
    <property type="nucleotide sequence ID" value="NZ_CP017448.1"/>
</dbReference>
<name>A0A1D8K4A5_9GAMM</name>
<dbReference type="AlphaFoldDB" id="A0A1D8K4A5"/>
<dbReference type="KEGG" id="aaeo:BJI67_00805"/>
<feature type="domain" description="Alanine dehydrogenase/pyridine nucleotide transhydrogenase N-terminal" evidence="10">
    <location>
        <begin position="6"/>
        <end position="141"/>
    </location>
</feature>
<keyword evidence="5" id="KW-0521">NADP</keyword>
<keyword evidence="4" id="KW-0547">Nucleotide-binding</keyword>
<dbReference type="EMBL" id="CP017448">
    <property type="protein sequence ID" value="AOV15793.1"/>
    <property type="molecule type" value="Genomic_DNA"/>
</dbReference>
<dbReference type="InterPro" id="IPR007886">
    <property type="entry name" value="AlaDH/PNT_N"/>
</dbReference>
<dbReference type="PROSITE" id="PS00837">
    <property type="entry name" value="ALADH_PNT_2"/>
    <property type="match status" value="1"/>
</dbReference>
<gene>
    <name evidence="11" type="ORF">BJI67_00805</name>
</gene>
<evidence type="ECO:0000259" key="9">
    <source>
        <dbReference type="SMART" id="SM01002"/>
    </source>
</evidence>
<dbReference type="InterPro" id="IPR007698">
    <property type="entry name" value="AlaDH/PNT_NAD(H)-bd"/>
</dbReference>
<evidence type="ECO:0000256" key="5">
    <source>
        <dbReference type="ARBA" id="ARBA00022857"/>
    </source>
</evidence>
<evidence type="ECO:0000256" key="8">
    <source>
        <dbReference type="ARBA" id="ARBA00048202"/>
    </source>
</evidence>
<dbReference type="PANTHER" id="PTHR10160:SF19">
    <property type="entry name" value="PROTON-TRANSLOCATING NAD(P)(+) TRANSHYDROGENASE"/>
    <property type="match status" value="1"/>
</dbReference>
<reference evidence="11 12" key="1">
    <citation type="submission" date="2016-09" db="EMBL/GenBank/DDBJ databases">
        <title>Acidihalobacter prosperus V6 (DSM14174).</title>
        <authorList>
            <person name="Khaleque H.N."/>
            <person name="Ramsay J.P."/>
            <person name="Murphy R.J.T."/>
            <person name="Kaksonen A.H."/>
            <person name="Boxall N.J."/>
            <person name="Watkin E.L.J."/>
        </authorList>
    </citation>
    <scope>NUCLEOTIDE SEQUENCE [LARGE SCALE GENOMIC DNA]</scope>
    <source>
        <strain evidence="11 12">V6</strain>
    </source>
</reference>
<keyword evidence="6" id="KW-1278">Translocase</keyword>
<evidence type="ECO:0000256" key="7">
    <source>
        <dbReference type="ARBA" id="ARBA00023027"/>
    </source>
</evidence>
<dbReference type="InterPro" id="IPR036291">
    <property type="entry name" value="NAD(P)-bd_dom_sf"/>
</dbReference>
<accession>A0A1D8K4A5</accession>